<evidence type="ECO:0000256" key="1">
    <source>
        <dbReference type="SAM" id="Phobius"/>
    </source>
</evidence>
<comment type="caution">
    <text evidence="2">The sequence shown here is derived from an EMBL/GenBank/DDBJ whole genome shotgun (WGS) entry which is preliminary data.</text>
</comment>
<protein>
    <submittedName>
        <fullName evidence="2">Uncharacterized protein</fullName>
    </submittedName>
</protein>
<dbReference type="AlphaFoldDB" id="A0AB74EV18"/>
<evidence type="ECO:0000313" key="3">
    <source>
        <dbReference type="Proteomes" id="UP000184012"/>
    </source>
</evidence>
<dbReference type="RefSeq" id="WP_073382053.1">
    <property type="nucleotide sequence ID" value="NZ_FRBP01000001.1"/>
</dbReference>
<evidence type="ECO:0000313" key="2">
    <source>
        <dbReference type="EMBL" id="SHK94156.1"/>
    </source>
</evidence>
<keyword evidence="1" id="KW-0472">Membrane</keyword>
<keyword evidence="1" id="KW-1133">Transmembrane helix</keyword>
<accession>A0AB74EV18</accession>
<feature type="transmembrane region" description="Helical" evidence="1">
    <location>
        <begin position="29"/>
        <end position="52"/>
    </location>
</feature>
<dbReference type="Proteomes" id="UP000184012">
    <property type="component" value="Unassembled WGS sequence"/>
</dbReference>
<name>A0AB74EV18_9FIRM</name>
<reference evidence="2 3" key="1">
    <citation type="submission" date="2016-11" db="EMBL/GenBank/DDBJ databases">
        <authorList>
            <person name="Varghese N."/>
            <person name="Submissions S."/>
        </authorList>
    </citation>
    <scope>NUCLEOTIDE SEQUENCE [LARGE SCALE GENOMIC DNA]</scope>
    <source>
        <strain evidence="2 3">FD</strain>
    </source>
</reference>
<sequence length="124" mass="13994">MYGLILAVFLIAVGFILLTRKFWNTGCATIGVLSAAIGIVWILLSVGTFMEIKTKIPAHNSKKAYVEEQLNKNGRSLNDSIDQNAMQELKVNCNSWLLETQNLKQVWGNWLLIPDDIMELELIK</sequence>
<organism evidence="2 3">
    <name type="scientific">Eubacterium callanderi</name>
    <dbReference type="NCBI Taxonomy" id="53442"/>
    <lineage>
        <taxon>Bacteria</taxon>
        <taxon>Bacillati</taxon>
        <taxon>Bacillota</taxon>
        <taxon>Clostridia</taxon>
        <taxon>Eubacteriales</taxon>
        <taxon>Eubacteriaceae</taxon>
        <taxon>Eubacterium</taxon>
    </lineage>
</organism>
<gene>
    <name evidence="2" type="ORF">SAMN04515649_101332</name>
</gene>
<proteinExistence type="predicted"/>
<keyword evidence="1" id="KW-0812">Transmembrane</keyword>
<dbReference type="EMBL" id="FRBP01000001">
    <property type="protein sequence ID" value="SHK94156.1"/>
    <property type="molecule type" value="Genomic_DNA"/>
</dbReference>